<sequence length="656" mass="73054">MSDDVRAATPATPSGRYRLKTHDLAPVLLPRPRAASLPSSLVRTERKEFNAVPPTGLRSSIVRGNPPYRGRALLESVAFDPFSGSESFKLLLQNLEASSKRREKPRAVMEFRLWLSQHFQQLVRTFRALGMINTETAKGNALVASIVNQCSDRIDENDEINCTEDDQEAAECEEAWRLIFRYATVLSATPGETIAVQRTTCSESVYFLLNGHCELSFRPLLLRETSISSTLPKIPIIGILGLCDGPVLHLRDLTAGDCFGLDAAAFGFEYQLSTATVGNARQRNLLGLRENALTHVLCLPYQLVQQLQRRHQDSIARVPAFPISFAPEAEGFLRNTFLFRSMADSSRRFLAAHLHVVAIEEQEYLFTPGQPVRVFLVISGQLTLGSPRHGTKQEADLELELLQAHDSVGVAETLRLATSFERYCAVTSAHGARAYALPSTVLLMVLAQESPSFKLFQEWITHRQAWFELRRATALAQRKKLTAEGSVHVVRLTLAAQRRSKLTCSRCGWAGHVSTSSSCVCVDIQVSDPAVPELDKRGRKPREGSRAARQHARRSESPRSSERSEPELPLTISPVSPTSPPRIPAHRRLQVNSIALRALQISRVSMVERLQPNDDTENQEEQYTDSKTALFKSKKDDAVRSCALTQSFQRLEAALQ</sequence>
<evidence type="ECO:0000313" key="6">
    <source>
        <dbReference type="EMBL" id="RAW40367.1"/>
    </source>
</evidence>
<reference evidence="2" key="2">
    <citation type="submission" date="2018-10" db="EMBL/GenBank/DDBJ databases">
        <title>Effector identification in a new, highly contiguous assembly of the strawberry crown rot pathogen Phytophthora cactorum.</title>
        <authorList>
            <person name="Armitage A.D."/>
            <person name="Nellist C.F."/>
            <person name="Bates H."/>
            <person name="Vickerstaff R.J."/>
            <person name="Harrison R.J."/>
        </authorList>
    </citation>
    <scope>NUCLEOTIDE SEQUENCE</scope>
    <source>
        <strain evidence="2">15-7</strain>
        <strain evidence="3">4032</strain>
        <strain evidence="4">4040</strain>
        <strain evidence="5">P415</strain>
    </source>
</reference>
<organism evidence="6 7">
    <name type="scientific">Phytophthora cactorum</name>
    <dbReference type="NCBI Taxonomy" id="29920"/>
    <lineage>
        <taxon>Eukaryota</taxon>
        <taxon>Sar</taxon>
        <taxon>Stramenopiles</taxon>
        <taxon>Oomycota</taxon>
        <taxon>Peronosporomycetes</taxon>
        <taxon>Peronosporales</taxon>
        <taxon>Peronosporaceae</taxon>
        <taxon>Phytophthora</taxon>
    </lineage>
</organism>
<dbReference type="InterPro" id="IPR014710">
    <property type="entry name" value="RmlC-like_jellyroll"/>
</dbReference>
<protein>
    <recommendedName>
        <fullName evidence="8">Cyclic nucleotide-binding domain-containing protein</fullName>
    </recommendedName>
</protein>
<dbReference type="CDD" id="cd00038">
    <property type="entry name" value="CAP_ED"/>
    <property type="match status" value="1"/>
</dbReference>
<dbReference type="OrthoDB" id="71860at2759"/>
<accession>A0A329STZ1</accession>
<dbReference type="InterPro" id="IPR018490">
    <property type="entry name" value="cNMP-bd_dom_sf"/>
</dbReference>
<dbReference type="EMBL" id="RCML01000007">
    <property type="protein sequence ID" value="KAG2999662.1"/>
    <property type="molecule type" value="Genomic_DNA"/>
</dbReference>
<evidence type="ECO:0000313" key="4">
    <source>
        <dbReference type="EMBL" id="KAG2955318.1"/>
    </source>
</evidence>
<dbReference type="EMBL" id="MJFZ01000049">
    <property type="protein sequence ID" value="RAW40367.1"/>
    <property type="molecule type" value="Genomic_DNA"/>
</dbReference>
<dbReference type="Proteomes" id="UP000251314">
    <property type="component" value="Unassembled WGS sequence"/>
</dbReference>
<dbReference type="VEuPathDB" id="FungiDB:PC110_g3473"/>
<evidence type="ECO:0000313" key="7">
    <source>
        <dbReference type="Proteomes" id="UP000251314"/>
    </source>
</evidence>
<dbReference type="Proteomes" id="UP000736787">
    <property type="component" value="Unassembled WGS sequence"/>
</dbReference>
<gene>
    <name evidence="6" type="ORF">PC110_g3473</name>
    <name evidence="2" type="ORF">PC113_g941</name>
    <name evidence="3" type="ORF">PC115_g11278</name>
    <name evidence="4" type="ORF">PC117_g519</name>
    <name evidence="5" type="ORF">PC118_g725</name>
</gene>
<name>A0A329STZ1_9STRA</name>
<dbReference type="EMBL" id="RCMK01000006">
    <property type="protein sequence ID" value="KAG2955318.1"/>
    <property type="molecule type" value="Genomic_DNA"/>
</dbReference>
<dbReference type="InterPro" id="IPR000595">
    <property type="entry name" value="cNMP-bd_dom"/>
</dbReference>
<dbReference type="Proteomes" id="UP000774804">
    <property type="component" value="Unassembled WGS sequence"/>
</dbReference>
<dbReference type="EMBL" id="RCMI01000351">
    <property type="protein sequence ID" value="KAG2915764.1"/>
    <property type="molecule type" value="Genomic_DNA"/>
</dbReference>
<comment type="caution">
    <text evidence="6">The sequence shown here is derived from an EMBL/GenBank/DDBJ whole genome shotgun (WGS) entry which is preliminary data.</text>
</comment>
<evidence type="ECO:0000313" key="2">
    <source>
        <dbReference type="EMBL" id="KAG2868474.1"/>
    </source>
</evidence>
<feature type="compositionally biased region" description="Basic and acidic residues" evidence="1">
    <location>
        <begin position="553"/>
        <end position="566"/>
    </location>
</feature>
<keyword evidence="7" id="KW-1185">Reference proteome</keyword>
<dbReference type="SUPFAM" id="SSF51206">
    <property type="entry name" value="cAMP-binding domain-like"/>
    <property type="match status" value="2"/>
</dbReference>
<proteinExistence type="predicted"/>
<feature type="region of interest" description="Disordered" evidence="1">
    <location>
        <begin position="532"/>
        <end position="584"/>
    </location>
</feature>
<dbReference type="EMBL" id="RCMG01000010">
    <property type="protein sequence ID" value="KAG2868474.1"/>
    <property type="molecule type" value="Genomic_DNA"/>
</dbReference>
<evidence type="ECO:0008006" key="8">
    <source>
        <dbReference type="Google" id="ProtNLM"/>
    </source>
</evidence>
<reference evidence="6 7" key="1">
    <citation type="submission" date="2018-01" db="EMBL/GenBank/DDBJ databases">
        <title>Draft genome of the strawberry crown rot pathogen Phytophthora cactorum.</title>
        <authorList>
            <person name="Armitage A.D."/>
            <person name="Lysoe E."/>
            <person name="Nellist C.F."/>
            <person name="Harrison R.J."/>
            <person name="Brurberg M.B."/>
        </authorList>
    </citation>
    <scope>NUCLEOTIDE SEQUENCE [LARGE SCALE GENOMIC DNA]</scope>
    <source>
        <strain evidence="6 7">10300</strain>
    </source>
</reference>
<dbReference type="AlphaFoldDB" id="A0A329STZ1"/>
<dbReference type="Gene3D" id="2.60.120.10">
    <property type="entry name" value="Jelly Rolls"/>
    <property type="match status" value="1"/>
</dbReference>
<feature type="compositionally biased region" description="Basic and acidic residues" evidence="1">
    <location>
        <begin position="533"/>
        <end position="546"/>
    </location>
</feature>
<evidence type="ECO:0000313" key="3">
    <source>
        <dbReference type="EMBL" id="KAG2915764.1"/>
    </source>
</evidence>
<dbReference type="Proteomes" id="UP000735874">
    <property type="component" value="Unassembled WGS sequence"/>
</dbReference>
<dbReference type="Proteomes" id="UP000697107">
    <property type="component" value="Unassembled WGS sequence"/>
</dbReference>
<evidence type="ECO:0000256" key="1">
    <source>
        <dbReference type="SAM" id="MobiDB-lite"/>
    </source>
</evidence>
<evidence type="ECO:0000313" key="5">
    <source>
        <dbReference type="EMBL" id="KAG2999662.1"/>
    </source>
</evidence>